<evidence type="ECO:0000313" key="3">
    <source>
        <dbReference type="Proteomes" id="UP000499080"/>
    </source>
</evidence>
<evidence type="ECO:0000313" key="2">
    <source>
        <dbReference type="EMBL" id="GBO24524.1"/>
    </source>
</evidence>
<accession>A0A4Y2VJM7</accession>
<protein>
    <submittedName>
        <fullName evidence="2">Uncharacterized protein</fullName>
    </submittedName>
</protein>
<gene>
    <name evidence="2" type="ORF">AVEN_256810_1</name>
</gene>
<reference evidence="2 3" key="1">
    <citation type="journal article" date="2019" name="Sci. Rep.">
        <title>Orb-weaving spider Araneus ventricosus genome elucidates the spidroin gene catalogue.</title>
        <authorList>
            <person name="Kono N."/>
            <person name="Nakamura H."/>
            <person name="Ohtoshi R."/>
            <person name="Moran D.A.P."/>
            <person name="Shinohara A."/>
            <person name="Yoshida Y."/>
            <person name="Fujiwara M."/>
            <person name="Mori M."/>
            <person name="Tomita M."/>
            <person name="Arakawa K."/>
        </authorList>
    </citation>
    <scope>NUCLEOTIDE SEQUENCE [LARGE SCALE GENOMIC DNA]</scope>
</reference>
<sequence length="118" mass="13207">MWTCSGCAAHPSQSVNWHESDHPTRRFDGDRHIAYFLLTKKHRPRGPTGSERDSLPDRRKGSMTEASFRCPPTLNRGARICPSGEQGRTFTSLSGQMSLEVLFPCICVVVALHNIRVV</sequence>
<name>A0A4Y2VJM7_ARAVE</name>
<feature type="region of interest" description="Disordered" evidence="1">
    <location>
        <begin position="40"/>
        <end position="85"/>
    </location>
</feature>
<dbReference type="Proteomes" id="UP000499080">
    <property type="component" value="Unassembled WGS sequence"/>
</dbReference>
<organism evidence="2 3">
    <name type="scientific">Araneus ventricosus</name>
    <name type="common">Orbweaver spider</name>
    <name type="synonym">Epeira ventricosa</name>
    <dbReference type="NCBI Taxonomy" id="182803"/>
    <lineage>
        <taxon>Eukaryota</taxon>
        <taxon>Metazoa</taxon>
        <taxon>Ecdysozoa</taxon>
        <taxon>Arthropoda</taxon>
        <taxon>Chelicerata</taxon>
        <taxon>Arachnida</taxon>
        <taxon>Araneae</taxon>
        <taxon>Araneomorphae</taxon>
        <taxon>Entelegynae</taxon>
        <taxon>Araneoidea</taxon>
        <taxon>Araneidae</taxon>
        <taxon>Araneus</taxon>
    </lineage>
</organism>
<feature type="compositionally biased region" description="Basic and acidic residues" evidence="1">
    <location>
        <begin position="50"/>
        <end position="62"/>
    </location>
</feature>
<keyword evidence="3" id="KW-1185">Reference proteome</keyword>
<dbReference type="AlphaFoldDB" id="A0A4Y2VJM7"/>
<dbReference type="EMBL" id="BGPR01047484">
    <property type="protein sequence ID" value="GBO24524.1"/>
    <property type="molecule type" value="Genomic_DNA"/>
</dbReference>
<proteinExistence type="predicted"/>
<comment type="caution">
    <text evidence="2">The sequence shown here is derived from an EMBL/GenBank/DDBJ whole genome shotgun (WGS) entry which is preliminary data.</text>
</comment>
<evidence type="ECO:0000256" key="1">
    <source>
        <dbReference type="SAM" id="MobiDB-lite"/>
    </source>
</evidence>